<reference evidence="1" key="1">
    <citation type="submission" date="2022-07" db="EMBL/GenBank/DDBJ databases">
        <authorList>
            <person name="Wu T."/>
        </authorList>
    </citation>
    <scope>NUCLEOTIDE SEQUENCE</scope>
    <source>
        <strain evidence="1">SD-1</strain>
        <plasmid evidence="1">unnamed1</plasmid>
    </source>
</reference>
<evidence type="ECO:0000313" key="1">
    <source>
        <dbReference type="EMBL" id="UYV99895.1"/>
    </source>
</evidence>
<dbReference type="AlphaFoldDB" id="A0AAX3EPL7"/>
<protein>
    <submittedName>
        <fullName evidence="1">Uncharacterized protein</fullName>
    </submittedName>
</protein>
<sequence length="273" mass="30876">MAIDLIECSNCQTDEHVKLVERLTGTQKKLGCTSCGHEWLRGEPARQKIQLPTLDEIKKRFPKPGDVDPEKIARANELKTEFLRREPEPVPNVAPYWAKYQQVFSAEGLPTADPQDLKDFANSNVGANPGNMSVFNEAWNEMGPEAGAARVRKSVEYLLRGQTPVDLEDRLTALINDTTSRGMKGFKESLLTKVLCIIYPDQYLTILKYTGEAGKREIARSLWGIELPDPEKVDWTIGRLILWSNDLLLALLGDGFRHQQHASEFLWWAKDKA</sequence>
<evidence type="ECO:0000313" key="2">
    <source>
        <dbReference type="Proteomes" id="UP001163293"/>
    </source>
</evidence>
<gene>
    <name evidence="1" type="ORF">NL394_22445</name>
</gene>
<proteinExistence type="predicted"/>
<keyword evidence="2" id="KW-1185">Reference proteome</keyword>
<name>A0AAX3EPL7_PAEUR</name>
<accession>A0AAX3EPL7</accession>
<geneLocation type="plasmid" evidence="1 2">
    <name>unnamed1</name>
</geneLocation>
<dbReference type="Proteomes" id="UP001163293">
    <property type="component" value="Plasmid unnamed1"/>
</dbReference>
<dbReference type="EMBL" id="CP101186">
    <property type="protein sequence ID" value="UYV99895.1"/>
    <property type="molecule type" value="Genomic_DNA"/>
</dbReference>
<keyword evidence="1" id="KW-0614">Plasmid</keyword>
<organism evidence="1 2">
    <name type="scientific">Paenarthrobacter ureafaciens</name>
    <dbReference type="NCBI Taxonomy" id="37931"/>
    <lineage>
        <taxon>Bacteria</taxon>
        <taxon>Bacillati</taxon>
        <taxon>Actinomycetota</taxon>
        <taxon>Actinomycetes</taxon>
        <taxon>Micrococcales</taxon>
        <taxon>Micrococcaceae</taxon>
        <taxon>Paenarthrobacter</taxon>
    </lineage>
</organism>
<dbReference type="RefSeq" id="WP_168529404.1">
    <property type="nucleotide sequence ID" value="NZ_CP101181.1"/>
</dbReference>